<dbReference type="SUPFAM" id="SSF50685">
    <property type="entry name" value="Barwin-like endoglucanases"/>
    <property type="match status" value="1"/>
</dbReference>
<reference evidence="2" key="1">
    <citation type="submission" date="2006-10" db="EMBL/GenBank/DDBJ databases">
        <authorList>
            <person name="Amadeo P."/>
            <person name="Zhao Q."/>
            <person name="Wortman J."/>
            <person name="Fraser-Liggett C."/>
            <person name="Carlton J."/>
        </authorList>
    </citation>
    <scope>NUCLEOTIDE SEQUENCE</scope>
    <source>
        <strain evidence="2">G3</strain>
    </source>
</reference>
<dbReference type="InterPro" id="IPR010611">
    <property type="entry name" value="3D_dom"/>
</dbReference>
<dbReference type="GO" id="GO:0009254">
    <property type="term" value="P:peptidoglycan turnover"/>
    <property type="evidence" value="ECO:0007669"/>
    <property type="project" value="InterPro"/>
</dbReference>
<evidence type="ECO:0000313" key="3">
    <source>
        <dbReference type="Proteomes" id="UP000001542"/>
    </source>
</evidence>
<sequence length="148" mass="16571">MLGIFFSIASCRSLRHARKMRMPKQAVPSTNGCWTDTNYYTTGYYPDDSPMEGGYFDCLGNPLKTLQMYMAGSSNYVSLAVDKSIIPLRSVVNIDGYYRYGSPVVFWACDVGGAIKGKHVDICTANAREANKVTHRGVTIHVCDRRYF</sequence>
<dbReference type="Pfam" id="PF06725">
    <property type="entry name" value="3D"/>
    <property type="match status" value="1"/>
</dbReference>
<dbReference type="VEuPathDB" id="TrichDB:TVAG_485280"/>
<evidence type="ECO:0000313" key="2">
    <source>
        <dbReference type="EMBL" id="EAY02093.1"/>
    </source>
</evidence>
<protein>
    <submittedName>
        <fullName evidence="2">3D domain containing protein</fullName>
    </submittedName>
</protein>
<dbReference type="InParanoid" id="A2EZ44"/>
<feature type="domain" description="3D" evidence="1">
    <location>
        <begin position="78"/>
        <end position="132"/>
    </location>
</feature>
<dbReference type="Proteomes" id="UP000001542">
    <property type="component" value="Unassembled WGS sequence"/>
</dbReference>
<dbReference type="GO" id="GO:0019867">
    <property type="term" value="C:outer membrane"/>
    <property type="evidence" value="ECO:0007669"/>
    <property type="project" value="InterPro"/>
</dbReference>
<dbReference type="OrthoDB" id="7752123at2759"/>
<reference evidence="2" key="2">
    <citation type="journal article" date="2007" name="Science">
        <title>Draft genome sequence of the sexually transmitted pathogen Trichomonas vaginalis.</title>
        <authorList>
            <person name="Carlton J.M."/>
            <person name="Hirt R.P."/>
            <person name="Silva J.C."/>
            <person name="Delcher A.L."/>
            <person name="Schatz M."/>
            <person name="Zhao Q."/>
            <person name="Wortman J.R."/>
            <person name="Bidwell S.L."/>
            <person name="Alsmark U.C.M."/>
            <person name="Besteiro S."/>
            <person name="Sicheritz-Ponten T."/>
            <person name="Noel C.J."/>
            <person name="Dacks J.B."/>
            <person name="Foster P.G."/>
            <person name="Simillion C."/>
            <person name="Van de Peer Y."/>
            <person name="Miranda-Saavedra D."/>
            <person name="Barton G.J."/>
            <person name="Westrop G.D."/>
            <person name="Mueller S."/>
            <person name="Dessi D."/>
            <person name="Fiori P.L."/>
            <person name="Ren Q."/>
            <person name="Paulsen I."/>
            <person name="Zhang H."/>
            <person name="Bastida-Corcuera F.D."/>
            <person name="Simoes-Barbosa A."/>
            <person name="Brown M.T."/>
            <person name="Hayes R.D."/>
            <person name="Mukherjee M."/>
            <person name="Okumura C.Y."/>
            <person name="Schneider R."/>
            <person name="Smith A.J."/>
            <person name="Vanacova S."/>
            <person name="Villalvazo M."/>
            <person name="Haas B.J."/>
            <person name="Pertea M."/>
            <person name="Feldblyum T.V."/>
            <person name="Utterback T.R."/>
            <person name="Shu C.L."/>
            <person name="Osoegawa K."/>
            <person name="de Jong P.J."/>
            <person name="Hrdy I."/>
            <person name="Horvathova L."/>
            <person name="Zubacova Z."/>
            <person name="Dolezal P."/>
            <person name="Malik S.B."/>
            <person name="Logsdon J.M. Jr."/>
            <person name="Henze K."/>
            <person name="Gupta A."/>
            <person name="Wang C.C."/>
            <person name="Dunne R.L."/>
            <person name="Upcroft J.A."/>
            <person name="Upcroft P."/>
            <person name="White O."/>
            <person name="Salzberg S.L."/>
            <person name="Tang P."/>
            <person name="Chiu C.-H."/>
            <person name="Lee Y.-S."/>
            <person name="Embley T.M."/>
            <person name="Coombs G.H."/>
            <person name="Mottram J.C."/>
            <person name="Tachezy J."/>
            <person name="Fraser-Liggett C.M."/>
            <person name="Johnson P.J."/>
        </authorList>
    </citation>
    <scope>NUCLEOTIDE SEQUENCE [LARGE SCALE GENOMIC DNA]</scope>
    <source>
        <strain evidence="2">G3</strain>
    </source>
</reference>
<name>A2EZ44_TRIV3</name>
<dbReference type="VEuPathDB" id="TrichDB:TVAGG3_0754390"/>
<dbReference type="GO" id="GO:0004553">
    <property type="term" value="F:hydrolase activity, hydrolyzing O-glycosyl compounds"/>
    <property type="evidence" value="ECO:0007669"/>
    <property type="project" value="InterPro"/>
</dbReference>
<dbReference type="InterPro" id="IPR036908">
    <property type="entry name" value="RlpA-like_sf"/>
</dbReference>
<dbReference type="KEGG" id="tva:4759924"/>
<dbReference type="EMBL" id="DS113547">
    <property type="protein sequence ID" value="EAY02093.1"/>
    <property type="molecule type" value="Genomic_DNA"/>
</dbReference>
<gene>
    <name evidence="2" type="ORF">TVAG_485280</name>
</gene>
<accession>A2EZ44</accession>
<keyword evidence="3" id="KW-1185">Reference proteome</keyword>
<proteinExistence type="predicted"/>
<dbReference type="Gene3D" id="2.40.40.10">
    <property type="entry name" value="RlpA-like domain"/>
    <property type="match status" value="1"/>
</dbReference>
<dbReference type="RefSeq" id="XP_001330848.1">
    <property type="nucleotide sequence ID" value="XM_001330812.1"/>
</dbReference>
<organism evidence="2 3">
    <name type="scientific">Trichomonas vaginalis (strain ATCC PRA-98 / G3)</name>
    <dbReference type="NCBI Taxonomy" id="412133"/>
    <lineage>
        <taxon>Eukaryota</taxon>
        <taxon>Metamonada</taxon>
        <taxon>Parabasalia</taxon>
        <taxon>Trichomonadida</taxon>
        <taxon>Trichomonadidae</taxon>
        <taxon>Trichomonas</taxon>
    </lineage>
</organism>
<dbReference type="AlphaFoldDB" id="A2EZ44"/>
<dbReference type="CDD" id="cd14486">
    <property type="entry name" value="3D_domain"/>
    <property type="match status" value="1"/>
</dbReference>
<evidence type="ECO:0000259" key="1">
    <source>
        <dbReference type="Pfam" id="PF06725"/>
    </source>
</evidence>